<keyword evidence="2" id="KW-1185">Reference proteome</keyword>
<proteinExistence type="predicted"/>
<sequence>MQHRTSVPEDEIPVILHGGCIPARTDDVALWIDNIHVFSTGIEFTIRARYRSAAQVEVFGLGPDTHPHTNGARLHLAVAYPDGRLATNTVDFRSPPHDPNQPYLSSGSAISGEASAYARHFLSPLPPPGPLTVAFALPEASIGEHRLILDGSAILEAAAGVVRLWPPEQTDTPNLAATLC</sequence>
<dbReference type="Proteomes" id="UP001629744">
    <property type="component" value="Unassembled WGS sequence"/>
</dbReference>
<evidence type="ECO:0000313" key="2">
    <source>
        <dbReference type="Proteomes" id="UP001629744"/>
    </source>
</evidence>
<dbReference type="RefSeq" id="WP_348605920.1">
    <property type="nucleotide sequence ID" value="NZ_CP157276.1"/>
</dbReference>
<evidence type="ECO:0000313" key="1">
    <source>
        <dbReference type="EMBL" id="MFM1729274.1"/>
    </source>
</evidence>
<comment type="caution">
    <text evidence="1">The sequence shown here is derived from an EMBL/GenBank/DDBJ whole genome shotgun (WGS) entry which is preliminary data.</text>
</comment>
<reference evidence="1 2" key="1">
    <citation type="submission" date="2023-11" db="EMBL/GenBank/DDBJ databases">
        <authorList>
            <person name="Val-Calvo J."/>
            <person name="Scortti M."/>
            <person name="Vazquez-Boland J."/>
        </authorList>
    </citation>
    <scope>NUCLEOTIDE SEQUENCE [LARGE SCALE GENOMIC DNA]</scope>
    <source>
        <strain evidence="1 2">DSM 46662</strain>
    </source>
</reference>
<name>A0ABW9FVI5_9NOCA</name>
<dbReference type="EMBL" id="JBDLNU010000003">
    <property type="protein sequence ID" value="MFM1729274.1"/>
    <property type="molecule type" value="Genomic_DNA"/>
</dbReference>
<gene>
    <name evidence="1" type="ORF">ABEU19_002782</name>
</gene>
<protein>
    <submittedName>
        <fullName evidence="1">Uncharacterized protein</fullName>
    </submittedName>
</protein>
<organism evidence="1 2">
    <name type="scientific">Prescottella soli</name>
    <dbReference type="NCBI Taxonomy" id="1543852"/>
    <lineage>
        <taxon>Bacteria</taxon>
        <taxon>Bacillati</taxon>
        <taxon>Actinomycetota</taxon>
        <taxon>Actinomycetes</taxon>
        <taxon>Mycobacteriales</taxon>
        <taxon>Nocardiaceae</taxon>
        <taxon>Prescottella</taxon>
    </lineage>
</organism>
<accession>A0ABW9FVI5</accession>